<dbReference type="InterPro" id="IPR035094">
    <property type="entry name" value="EgtD"/>
</dbReference>
<dbReference type="Gene3D" id="3.40.50.150">
    <property type="entry name" value="Vaccinia Virus protein VP39"/>
    <property type="match status" value="1"/>
</dbReference>
<dbReference type="InterPro" id="IPR019257">
    <property type="entry name" value="MeTrfase_dom"/>
</dbReference>
<dbReference type="OrthoDB" id="5289726at2"/>
<evidence type="ECO:0000313" key="5">
    <source>
        <dbReference type="Proteomes" id="UP000229498"/>
    </source>
</evidence>
<evidence type="ECO:0000313" key="4">
    <source>
        <dbReference type="EMBL" id="PJK28046.1"/>
    </source>
</evidence>
<proteinExistence type="predicted"/>
<name>A0A2M9FX60_9PROT</name>
<organism evidence="4 5">
    <name type="scientific">Minwuia thermotolerans</name>
    <dbReference type="NCBI Taxonomy" id="2056226"/>
    <lineage>
        <taxon>Bacteria</taxon>
        <taxon>Pseudomonadati</taxon>
        <taxon>Pseudomonadota</taxon>
        <taxon>Alphaproteobacteria</taxon>
        <taxon>Minwuiales</taxon>
        <taxon>Minwuiaceae</taxon>
        <taxon>Minwuia</taxon>
    </lineage>
</organism>
<keyword evidence="1 4" id="KW-0489">Methyltransferase</keyword>
<evidence type="ECO:0000256" key="1">
    <source>
        <dbReference type="ARBA" id="ARBA00022603"/>
    </source>
</evidence>
<dbReference type="InterPro" id="IPR051128">
    <property type="entry name" value="EgtD_Methyltrsf_superfamily"/>
</dbReference>
<gene>
    <name evidence="4" type="primary">egtD</name>
    <name evidence="4" type="ORF">CVT23_18580</name>
</gene>
<sequence length="324" mass="36105">MNIAADTHLRGFLDLEPELEDFRTAILEGLAEPRKATAAKFFYDEEGSRLFERICELQEYYPTRTECGILRDHAAELRRLLPEGATVIEFGSGSADKIRLFVQALGRPQCYVPIDISRDHLLDNAGAFAAENPAIEVVAVCADFTDPVRLDEVVPKGPRIGFFPGSTIGNLEREEAAEFLRGARRTVGQGGFLVIGVDLKKDPAILEAAYDDAEGVTAAFNLNLLRRINRELDGDFELNAFSHRALWNDAEGRIEMHLVSERDQAVAVAGRRFDFREGETLHTENSHKYGLDEFRTMAEDAGLHARRSLTDANDLFSVHVLEAV</sequence>
<dbReference type="Proteomes" id="UP000229498">
    <property type="component" value="Unassembled WGS sequence"/>
</dbReference>
<keyword evidence="2 4" id="KW-0808">Transferase</keyword>
<keyword evidence="5" id="KW-1185">Reference proteome</keyword>
<dbReference type="GO" id="GO:0032259">
    <property type="term" value="P:methylation"/>
    <property type="evidence" value="ECO:0007669"/>
    <property type="project" value="UniProtKB-KW"/>
</dbReference>
<reference evidence="4 5" key="1">
    <citation type="submission" date="2017-11" db="EMBL/GenBank/DDBJ databases">
        <title>Draft genome sequence of Rhizobiales bacterium SY3-13.</title>
        <authorList>
            <person name="Sun C."/>
        </authorList>
    </citation>
    <scope>NUCLEOTIDE SEQUENCE [LARGE SCALE GENOMIC DNA]</scope>
    <source>
        <strain evidence="4 5">SY3-13</strain>
    </source>
</reference>
<evidence type="ECO:0000259" key="3">
    <source>
        <dbReference type="Pfam" id="PF10017"/>
    </source>
</evidence>
<protein>
    <submittedName>
        <fullName evidence="4">L-histidine N(Alpha)-methyltransferase</fullName>
    </submittedName>
</protein>
<dbReference type="NCBIfam" id="TIGR03438">
    <property type="entry name" value="egtD_ergothio"/>
    <property type="match status" value="1"/>
</dbReference>
<comment type="caution">
    <text evidence="4">The sequence shown here is derived from an EMBL/GenBank/DDBJ whole genome shotgun (WGS) entry which is preliminary data.</text>
</comment>
<dbReference type="InterPro" id="IPR017804">
    <property type="entry name" value="MeTrfase_EgtD-like"/>
</dbReference>
<dbReference type="InterPro" id="IPR029063">
    <property type="entry name" value="SAM-dependent_MTases_sf"/>
</dbReference>
<feature type="domain" description="Histidine-specific methyltransferase SAM-dependent" evidence="3">
    <location>
        <begin position="22"/>
        <end position="322"/>
    </location>
</feature>
<accession>A0A2M9FX60</accession>
<dbReference type="RefSeq" id="WP_109792974.1">
    <property type="nucleotide sequence ID" value="NZ_PHIG01000048.1"/>
</dbReference>
<dbReference type="PANTHER" id="PTHR43397">
    <property type="entry name" value="ERGOTHIONEINE BIOSYNTHESIS PROTEIN 1"/>
    <property type="match status" value="1"/>
</dbReference>
<evidence type="ECO:0000256" key="2">
    <source>
        <dbReference type="ARBA" id="ARBA00022679"/>
    </source>
</evidence>
<dbReference type="GO" id="GO:0008168">
    <property type="term" value="F:methyltransferase activity"/>
    <property type="evidence" value="ECO:0007669"/>
    <property type="project" value="UniProtKB-KW"/>
</dbReference>
<dbReference type="PANTHER" id="PTHR43397:SF1">
    <property type="entry name" value="ERGOTHIONEINE BIOSYNTHESIS PROTEIN 1"/>
    <property type="match status" value="1"/>
</dbReference>
<dbReference type="AlphaFoldDB" id="A0A2M9FX60"/>
<dbReference type="Pfam" id="PF10017">
    <property type="entry name" value="Methyltransf_33"/>
    <property type="match status" value="1"/>
</dbReference>
<dbReference type="PIRSF" id="PIRSF018005">
    <property type="entry name" value="UCP018005"/>
    <property type="match status" value="1"/>
</dbReference>
<dbReference type="EMBL" id="PHIG01000048">
    <property type="protein sequence ID" value="PJK28046.1"/>
    <property type="molecule type" value="Genomic_DNA"/>
</dbReference>
<dbReference type="SUPFAM" id="SSF53335">
    <property type="entry name" value="S-adenosyl-L-methionine-dependent methyltransferases"/>
    <property type="match status" value="1"/>
</dbReference>